<dbReference type="EMBL" id="HBFR01000154">
    <property type="protein sequence ID" value="CAD8872927.1"/>
    <property type="molecule type" value="Transcribed_RNA"/>
</dbReference>
<dbReference type="InterPro" id="IPR036770">
    <property type="entry name" value="Ankyrin_rpt-contain_sf"/>
</dbReference>
<dbReference type="Gene3D" id="1.25.40.20">
    <property type="entry name" value="Ankyrin repeat-containing domain"/>
    <property type="match status" value="1"/>
</dbReference>
<evidence type="ECO:0000313" key="1">
    <source>
        <dbReference type="EMBL" id="CAD8872927.1"/>
    </source>
</evidence>
<dbReference type="AlphaFoldDB" id="A0A7S1FJZ0"/>
<reference evidence="1" key="1">
    <citation type="submission" date="2021-01" db="EMBL/GenBank/DDBJ databases">
        <authorList>
            <person name="Corre E."/>
            <person name="Pelletier E."/>
            <person name="Niang G."/>
            <person name="Scheremetjew M."/>
            <person name="Finn R."/>
            <person name="Kale V."/>
            <person name="Holt S."/>
            <person name="Cochrane G."/>
            <person name="Meng A."/>
            <person name="Brown T."/>
            <person name="Cohen L."/>
        </authorList>
    </citation>
    <scope>NUCLEOTIDE SEQUENCE</scope>
    <source>
        <strain evidence="1">308</strain>
    </source>
</reference>
<name>A0A7S1FJZ0_9STRA</name>
<dbReference type="PANTHER" id="PTHR46586">
    <property type="entry name" value="ANKYRIN REPEAT-CONTAINING PROTEIN"/>
    <property type="match status" value="1"/>
</dbReference>
<dbReference type="PANTHER" id="PTHR46586:SF3">
    <property type="entry name" value="ANKYRIN REPEAT-CONTAINING PROTEIN"/>
    <property type="match status" value="1"/>
</dbReference>
<dbReference type="InterPro" id="IPR052050">
    <property type="entry name" value="SecEffector_AnkRepeat"/>
</dbReference>
<proteinExistence type="predicted"/>
<gene>
    <name evidence="1" type="ORF">CHYS00102_LOCUS85</name>
</gene>
<sequence length="233" mass="26517">MINEILPIDVLKKVLGKIPVSYRFLCSVNRDFRDAYLDLFKGNFSTCKYKLSSMPALQLYLNERTDRRLSDEEEASYIGARSGQIDMIKWSGRLDEWTCVHAARGGHEHVLTWLQEQGCETFTRSTTCSGAAKGGNLDTLKWLRKQGCDWDEKTCASAASGGHLELLIWARQEGCKWDWRTCASAAEGGHVEVLKWARKKWCRWNNACTIAAKKGGHLEILEWLKSVDGKRKK</sequence>
<protein>
    <submittedName>
        <fullName evidence="1">Uncharacterized protein</fullName>
    </submittedName>
</protein>
<organism evidence="1">
    <name type="scientific">Corethron hystrix</name>
    <dbReference type="NCBI Taxonomy" id="216773"/>
    <lineage>
        <taxon>Eukaryota</taxon>
        <taxon>Sar</taxon>
        <taxon>Stramenopiles</taxon>
        <taxon>Ochrophyta</taxon>
        <taxon>Bacillariophyta</taxon>
        <taxon>Coscinodiscophyceae</taxon>
        <taxon>Corethrophycidae</taxon>
        <taxon>Corethrales</taxon>
        <taxon>Corethraceae</taxon>
        <taxon>Corethron</taxon>
    </lineage>
</organism>
<dbReference type="SUPFAM" id="SSF48403">
    <property type="entry name" value="Ankyrin repeat"/>
    <property type="match status" value="1"/>
</dbReference>
<accession>A0A7S1FJZ0</accession>